<evidence type="ECO:0000256" key="5">
    <source>
        <dbReference type="ARBA" id="ARBA00022490"/>
    </source>
</evidence>
<gene>
    <name evidence="10" type="primary">LOC104242558</name>
</gene>
<keyword evidence="5" id="KW-0963">Cytoplasm</keyword>
<dbReference type="InterPro" id="IPR025800">
    <property type="entry name" value="CaM-Lys-N-MeTrfase"/>
</dbReference>
<sequence>MCKEIEANSANSTTSASSLRWKILSRSLHSDNESELGIKRISRKENQLDGSRDATLCYTLPVPNAPTLILHQRVDSMAHLNDFEVCNRYDIDNTGLVCQWPSEDVLAHYCLSHESIFRQKRVIELGSGYGLAGLVVAMTMEALEVFISDGNPQVVDYKYRCWGTRLVADEFIRADSVAEDTHPHLLDDEMHLLDAVLEVVNEHVVQDAPLPLPVVVPTISLPVEIVARLLNVLEIVQPVATISPSKDLKNFMDLKPLEFDTTSATMIVTEYEAKFIELARYAHFLVVDEHKKSGSTEVKPLMLHWGQDQVSDISNRFNIIIASDCTFFKEFHAALVRTIKSLLKKEGPSEAILFCPNRGDSLDKFLLEVKNSGLHFQADEILDAEVWRRHQHFVDGDDSWPNYEMDHCYPLLIRIMR</sequence>
<dbReference type="InterPro" id="IPR019410">
    <property type="entry name" value="Methyltransf_16"/>
</dbReference>
<dbReference type="GO" id="GO:0005634">
    <property type="term" value="C:nucleus"/>
    <property type="evidence" value="ECO:0007669"/>
    <property type="project" value="UniProtKB-SubCell"/>
</dbReference>
<reference evidence="9" key="1">
    <citation type="journal article" date="2013" name="Genome Biol.">
        <title>Reference genomes and transcriptomes of Nicotiana sylvestris and Nicotiana tomentosiformis.</title>
        <authorList>
            <person name="Sierro N."/>
            <person name="Battey J.N."/>
            <person name="Ouadi S."/>
            <person name="Bovet L."/>
            <person name="Goepfert S."/>
            <person name="Bakaher N."/>
            <person name="Peitsch M.C."/>
            <person name="Ivanov N.V."/>
        </authorList>
    </citation>
    <scope>NUCLEOTIDE SEQUENCE [LARGE SCALE GENOMIC DNA]</scope>
</reference>
<dbReference type="AlphaFoldDB" id="A0A1U7Y1V2"/>
<evidence type="ECO:0000313" key="9">
    <source>
        <dbReference type="Proteomes" id="UP000189701"/>
    </source>
</evidence>
<keyword evidence="6" id="KW-0489">Methyltransferase</keyword>
<keyword evidence="9" id="KW-1185">Reference proteome</keyword>
<dbReference type="PANTHER" id="PTHR13539:SF3">
    <property type="entry name" value="CALMODULIN-LYSINE N-METHYLTRANSFERASE"/>
    <property type="match status" value="1"/>
</dbReference>
<dbReference type="GO" id="GO:0005737">
    <property type="term" value="C:cytoplasm"/>
    <property type="evidence" value="ECO:0007669"/>
    <property type="project" value="UniProtKB-SubCell"/>
</dbReference>
<dbReference type="Pfam" id="PF10294">
    <property type="entry name" value="Methyltransf_16"/>
    <property type="match status" value="2"/>
</dbReference>
<keyword evidence="7" id="KW-0808">Transferase</keyword>
<evidence type="ECO:0000256" key="3">
    <source>
        <dbReference type="ARBA" id="ARBA00011914"/>
    </source>
</evidence>
<evidence type="ECO:0000256" key="4">
    <source>
        <dbReference type="ARBA" id="ARBA00020594"/>
    </source>
</evidence>
<dbReference type="GO" id="GO:0018025">
    <property type="term" value="F:calmodulin-lysine N-methyltransferase activity"/>
    <property type="evidence" value="ECO:0007669"/>
    <property type="project" value="UniProtKB-EC"/>
</dbReference>
<dbReference type="Proteomes" id="UP000189701">
    <property type="component" value="Unplaced"/>
</dbReference>
<proteinExistence type="predicted"/>
<keyword evidence="8" id="KW-0539">Nucleus</keyword>
<evidence type="ECO:0000313" key="10">
    <source>
        <dbReference type="RefSeq" id="XP_009795936.1"/>
    </source>
</evidence>
<comment type="subcellular location">
    <subcellularLocation>
        <location evidence="2">Cytoplasm</location>
    </subcellularLocation>
    <subcellularLocation>
        <location evidence="1">Nucleus</location>
    </subcellularLocation>
</comment>
<evidence type="ECO:0000256" key="8">
    <source>
        <dbReference type="ARBA" id="ARBA00023242"/>
    </source>
</evidence>
<dbReference type="Gene3D" id="3.40.50.150">
    <property type="entry name" value="Vaccinia Virus protein VP39"/>
    <property type="match status" value="2"/>
</dbReference>
<dbReference type="RefSeq" id="XP_009795936.1">
    <property type="nucleotide sequence ID" value="XM_009797634.1"/>
</dbReference>
<evidence type="ECO:0000256" key="2">
    <source>
        <dbReference type="ARBA" id="ARBA00004496"/>
    </source>
</evidence>
<evidence type="ECO:0000256" key="1">
    <source>
        <dbReference type="ARBA" id="ARBA00004123"/>
    </source>
</evidence>
<dbReference type="eggNOG" id="KOG3201">
    <property type="taxonomic scope" value="Eukaryota"/>
</dbReference>
<dbReference type="EC" id="2.1.1.60" evidence="3"/>
<accession>A0A1U7Y1V2</accession>
<evidence type="ECO:0000256" key="6">
    <source>
        <dbReference type="ARBA" id="ARBA00022603"/>
    </source>
</evidence>
<dbReference type="InterPro" id="IPR029063">
    <property type="entry name" value="SAM-dependent_MTases_sf"/>
</dbReference>
<name>A0A1U7Y1V2_NICSY</name>
<protein>
    <recommendedName>
        <fullName evidence="4">Calmodulin-lysine N-methyltransferase</fullName>
        <ecNumber evidence="3">2.1.1.60</ecNumber>
    </recommendedName>
</protein>
<dbReference type="GO" id="GO:0032259">
    <property type="term" value="P:methylation"/>
    <property type="evidence" value="ECO:0007669"/>
    <property type="project" value="UniProtKB-KW"/>
</dbReference>
<dbReference type="SUPFAM" id="SSF53335">
    <property type="entry name" value="S-adenosyl-L-methionine-dependent methyltransferases"/>
    <property type="match status" value="1"/>
</dbReference>
<organism evidence="9 10">
    <name type="scientific">Nicotiana sylvestris</name>
    <name type="common">Wood tobacco</name>
    <name type="synonym">South American tobacco</name>
    <dbReference type="NCBI Taxonomy" id="4096"/>
    <lineage>
        <taxon>Eukaryota</taxon>
        <taxon>Viridiplantae</taxon>
        <taxon>Streptophyta</taxon>
        <taxon>Embryophyta</taxon>
        <taxon>Tracheophyta</taxon>
        <taxon>Spermatophyta</taxon>
        <taxon>Magnoliopsida</taxon>
        <taxon>eudicotyledons</taxon>
        <taxon>Gunneridae</taxon>
        <taxon>Pentapetalae</taxon>
        <taxon>asterids</taxon>
        <taxon>lamiids</taxon>
        <taxon>Solanales</taxon>
        <taxon>Solanaceae</taxon>
        <taxon>Nicotianoideae</taxon>
        <taxon>Nicotianeae</taxon>
        <taxon>Nicotiana</taxon>
    </lineage>
</organism>
<dbReference type="PANTHER" id="PTHR13539">
    <property type="entry name" value="CALMODULIN-LYSINE N-METHYLTRANSFERASE"/>
    <property type="match status" value="1"/>
</dbReference>
<evidence type="ECO:0000256" key="7">
    <source>
        <dbReference type="ARBA" id="ARBA00022679"/>
    </source>
</evidence>
<reference evidence="10" key="2">
    <citation type="submission" date="2025-08" db="UniProtKB">
        <authorList>
            <consortium name="RefSeq"/>
        </authorList>
    </citation>
    <scope>IDENTIFICATION</scope>
    <source>
        <tissue evidence="10">Leaf</tissue>
    </source>
</reference>
<dbReference type="STRING" id="4096.A0A1U7Y1V2"/>